<evidence type="ECO:0000313" key="2">
    <source>
        <dbReference type="Proteomes" id="UP001217089"/>
    </source>
</evidence>
<comment type="caution">
    <text evidence="1">The sequence shown here is derived from an EMBL/GenBank/DDBJ whole genome shotgun (WGS) entry which is preliminary data.</text>
</comment>
<reference evidence="1 2" key="1">
    <citation type="submission" date="2022-12" db="EMBL/GenBank/DDBJ databases">
        <title>Chromosome-level genome of Tegillarca granosa.</title>
        <authorList>
            <person name="Kim J."/>
        </authorList>
    </citation>
    <scope>NUCLEOTIDE SEQUENCE [LARGE SCALE GENOMIC DNA]</scope>
    <source>
        <strain evidence="1">Teg-2019</strain>
        <tissue evidence="1">Adductor muscle</tissue>
    </source>
</reference>
<accession>A0ABQ9F582</accession>
<dbReference type="Proteomes" id="UP001217089">
    <property type="component" value="Unassembled WGS sequence"/>
</dbReference>
<gene>
    <name evidence="1" type="ORF">KUTeg_009917</name>
</gene>
<dbReference type="EMBL" id="JARBDR010000440">
    <property type="protein sequence ID" value="KAJ8312544.1"/>
    <property type="molecule type" value="Genomic_DNA"/>
</dbReference>
<sequence length="137" mass="14889">MNSRRKREGPRGCILKQLTGRSPVDTAFMLEVATQDEVSDVKMFYAIGTQRGGTNVVDWTKMGGASLEVPRSLPGGIPLHWTVKAGNSEGLFAYTHCHLDTFDSTVPDGRVDPSYAYSSHPNKLSGTVVVFDDSPLS</sequence>
<keyword evidence="2" id="KW-1185">Reference proteome</keyword>
<name>A0ABQ9F582_TEGGR</name>
<organism evidence="1 2">
    <name type="scientific">Tegillarca granosa</name>
    <name type="common">Malaysian cockle</name>
    <name type="synonym">Anadara granosa</name>
    <dbReference type="NCBI Taxonomy" id="220873"/>
    <lineage>
        <taxon>Eukaryota</taxon>
        <taxon>Metazoa</taxon>
        <taxon>Spiralia</taxon>
        <taxon>Lophotrochozoa</taxon>
        <taxon>Mollusca</taxon>
        <taxon>Bivalvia</taxon>
        <taxon>Autobranchia</taxon>
        <taxon>Pteriomorphia</taxon>
        <taxon>Arcoida</taxon>
        <taxon>Arcoidea</taxon>
        <taxon>Arcidae</taxon>
        <taxon>Tegillarca</taxon>
    </lineage>
</organism>
<protein>
    <submittedName>
        <fullName evidence="1">Uncharacterized protein</fullName>
    </submittedName>
</protein>
<evidence type="ECO:0000313" key="1">
    <source>
        <dbReference type="EMBL" id="KAJ8312544.1"/>
    </source>
</evidence>
<proteinExistence type="predicted"/>